<name>A0A839IP71_9GAMM</name>
<accession>A0A839IP71</accession>
<keyword evidence="2" id="KW-1185">Reference proteome</keyword>
<protein>
    <submittedName>
        <fullName evidence="1">DUF3080 family protein</fullName>
    </submittedName>
</protein>
<dbReference type="EMBL" id="JACJFM010000005">
    <property type="protein sequence ID" value="MBB1486056.1"/>
    <property type="molecule type" value="Genomic_DNA"/>
</dbReference>
<evidence type="ECO:0000313" key="1">
    <source>
        <dbReference type="EMBL" id="MBB1486056.1"/>
    </source>
</evidence>
<reference evidence="1 2" key="1">
    <citation type="submission" date="2020-08" db="EMBL/GenBank/DDBJ databases">
        <title>Oceanospirillum sp. nov. isolated from marine sediment.</title>
        <authorList>
            <person name="Ji X."/>
        </authorList>
    </citation>
    <scope>NUCLEOTIDE SEQUENCE [LARGE SCALE GENOMIC DNA]</scope>
    <source>
        <strain evidence="1 2">D5</strain>
    </source>
</reference>
<dbReference type="InterPro" id="IPR021431">
    <property type="entry name" value="DUF3080"/>
</dbReference>
<comment type="caution">
    <text evidence="1">The sequence shown here is derived from an EMBL/GenBank/DDBJ whole genome shotgun (WGS) entry which is preliminary data.</text>
</comment>
<dbReference type="Pfam" id="PF11279">
    <property type="entry name" value="DUF3080"/>
    <property type="match status" value="1"/>
</dbReference>
<evidence type="ECO:0000313" key="2">
    <source>
        <dbReference type="Proteomes" id="UP000565262"/>
    </source>
</evidence>
<dbReference type="RefSeq" id="WP_182807840.1">
    <property type="nucleotide sequence ID" value="NZ_JACJFM010000005.1"/>
</dbReference>
<proteinExistence type="predicted"/>
<dbReference type="PROSITE" id="PS51257">
    <property type="entry name" value="PROKAR_LIPOPROTEIN"/>
    <property type="match status" value="1"/>
</dbReference>
<dbReference type="AlphaFoldDB" id="A0A839IP71"/>
<gene>
    <name evidence="1" type="ORF">H4O21_05500</name>
</gene>
<sequence length="361" mass="42027">MLASEKNSKLIVTLITRSGLLLVTSVVLAACSKGDSLQYRFDDYQARLANILDIPEPENQPLDSIRYPEKRMRLQSIPEFEQGLVEVWDFSRCELMELINKRNSNLGKVMPASQRFIYENKFWQKLSPCYEKREQWRLEDNDFVQRLEQLHQHKQQIMPLVFQQMLFSGPELENQFANTQPVLTPGQTPEYLSLTTAMDHLLKISDNPLTADVDGAMLEQNLQSLYQQPLLQSVLKTLQLSTSELNQTSAMLEQKFNQRPLCLTGRPTPRAKKLFNVLQKFYLQAIQPELAHHNRIASQLLPRINQLFLFSTSNQAMETFRKNWLDQEQKGLWQAYLTANQKHTSIWNQILRSCGLFPRQN</sequence>
<dbReference type="Proteomes" id="UP000565262">
    <property type="component" value="Unassembled WGS sequence"/>
</dbReference>
<organism evidence="1 2">
    <name type="scientific">Oceanospirillum sediminis</name>
    <dbReference type="NCBI Taxonomy" id="2760088"/>
    <lineage>
        <taxon>Bacteria</taxon>
        <taxon>Pseudomonadati</taxon>
        <taxon>Pseudomonadota</taxon>
        <taxon>Gammaproteobacteria</taxon>
        <taxon>Oceanospirillales</taxon>
        <taxon>Oceanospirillaceae</taxon>
        <taxon>Oceanospirillum</taxon>
    </lineage>
</organism>